<keyword evidence="7 10" id="KW-0067">ATP-binding</keyword>
<evidence type="ECO:0000256" key="13">
    <source>
        <dbReference type="RuleBase" id="RU003785"/>
    </source>
</evidence>
<evidence type="ECO:0000256" key="9">
    <source>
        <dbReference type="ARBA" id="ARBA00049563"/>
    </source>
</evidence>
<dbReference type="InterPro" id="IPR039657">
    <property type="entry name" value="Dimethylallyltransferase"/>
</dbReference>
<proteinExistence type="inferred from homology"/>
<feature type="region of interest" description="Interaction with substrate tRNA" evidence="10">
    <location>
        <begin position="154"/>
        <end position="158"/>
    </location>
</feature>
<evidence type="ECO:0000256" key="10">
    <source>
        <dbReference type="HAMAP-Rule" id="MF_00185"/>
    </source>
</evidence>
<dbReference type="Pfam" id="PF01715">
    <property type="entry name" value="IPPT"/>
    <property type="match status" value="1"/>
</dbReference>
<dbReference type="NCBIfam" id="TIGR00174">
    <property type="entry name" value="miaA"/>
    <property type="match status" value="1"/>
</dbReference>
<feature type="region of interest" description="Interaction with substrate tRNA" evidence="10">
    <location>
        <begin position="30"/>
        <end position="33"/>
    </location>
</feature>
<comment type="subunit">
    <text evidence="10">Monomer.</text>
</comment>
<feature type="site" description="Interaction with substrate tRNA" evidence="10">
    <location>
        <position position="118"/>
    </location>
</feature>
<feature type="site" description="Interaction with substrate tRNA" evidence="10">
    <location>
        <position position="96"/>
    </location>
</feature>
<dbReference type="PANTHER" id="PTHR11088">
    <property type="entry name" value="TRNA DIMETHYLALLYLTRANSFERASE"/>
    <property type="match status" value="1"/>
</dbReference>
<dbReference type="InterPro" id="IPR018022">
    <property type="entry name" value="IPT"/>
</dbReference>
<evidence type="ECO:0000256" key="12">
    <source>
        <dbReference type="RuleBase" id="RU003784"/>
    </source>
</evidence>
<comment type="caution">
    <text evidence="10">Lacks conserved residue(s) required for the propagation of feature annotation.</text>
</comment>
<sequence>MFLMGPTASGKTAMAIELYQTGLVEIVSVDSAMVYQQMDIGSAKPTDKELVLAPHHLIDFLDPKESYSASQFSSDAIDLINAIHERGKVPLLVGGTMLYFKALKDGLADLPTSNSELREQLKTQLESEGVEALHEALSKVDKVTANRLHKTDTQRILRALEVYQLSGKPLSEFHQEQQLTALPNPLLSVALAPADRSVLHARIAKRFENMLEAGFVDEVKGLYSRGDLNLDYPSMKCVGYRQVWQYFDGELTIDEAVERAIIATRQLAKRQFTWLRSWPDLHWFDPLEPNQYQLGLNLITDFIQSHQQTIH</sequence>
<dbReference type="EMBL" id="VIKR01000004">
    <property type="protein sequence ID" value="TQV73201.1"/>
    <property type="molecule type" value="Genomic_DNA"/>
</dbReference>
<dbReference type="GO" id="GO:0005524">
    <property type="term" value="F:ATP binding"/>
    <property type="evidence" value="ECO:0007669"/>
    <property type="project" value="UniProtKB-UniRule"/>
</dbReference>
<dbReference type="HAMAP" id="MF_00185">
    <property type="entry name" value="IPP_trans"/>
    <property type="match status" value="1"/>
</dbReference>
<evidence type="ECO:0000256" key="2">
    <source>
        <dbReference type="ARBA" id="ARBA00003213"/>
    </source>
</evidence>
<keyword evidence="15" id="KW-1185">Reference proteome</keyword>
<comment type="catalytic activity">
    <reaction evidence="9 10 11">
        <text>adenosine(37) in tRNA + dimethylallyl diphosphate = N(6)-dimethylallyladenosine(37) in tRNA + diphosphate</text>
        <dbReference type="Rhea" id="RHEA:26482"/>
        <dbReference type="Rhea" id="RHEA-COMP:10162"/>
        <dbReference type="Rhea" id="RHEA-COMP:10375"/>
        <dbReference type="ChEBI" id="CHEBI:33019"/>
        <dbReference type="ChEBI" id="CHEBI:57623"/>
        <dbReference type="ChEBI" id="CHEBI:74411"/>
        <dbReference type="ChEBI" id="CHEBI:74415"/>
        <dbReference type="EC" id="2.5.1.75"/>
    </reaction>
</comment>
<dbReference type="FunFam" id="1.10.20.140:FF:000001">
    <property type="entry name" value="tRNA dimethylallyltransferase"/>
    <property type="match status" value="1"/>
</dbReference>
<name>A0A545T7L0_9GAMM</name>
<comment type="caution">
    <text evidence="14">The sequence shown here is derived from an EMBL/GenBank/DDBJ whole genome shotgun (WGS) entry which is preliminary data.</text>
</comment>
<evidence type="ECO:0000256" key="4">
    <source>
        <dbReference type="ARBA" id="ARBA00022679"/>
    </source>
</evidence>
<protein>
    <recommendedName>
        <fullName evidence="10">tRNA dimethylallyltransferase</fullName>
        <ecNumber evidence="10">2.5.1.75</ecNumber>
    </recommendedName>
    <alternativeName>
        <fullName evidence="10">Dimethylallyl diphosphate:tRNA dimethylallyltransferase</fullName>
        <shortName evidence="10">DMAPP:tRNA dimethylallyltransferase</shortName>
        <shortName evidence="10">DMATase</shortName>
    </alternativeName>
    <alternativeName>
        <fullName evidence="10">Isopentenyl-diphosphate:tRNA isopentenyltransferase</fullName>
        <shortName evidence="10">IPP transferase</shortName>
        <shortName evidence="10">IPPT</shortName>
        <shortName evidence="10">IPTase</shortName>
    </alternativeName>
</protein>
<gene>
    <name evidence="10 14" type="primary">miaA</name>
    <name evidence="14" type="ORF">FLL45_16325</name>
</gene>
<evidence type="ECO:0000256" key="3">
    <source>
        <dbReference type="ARBA" id="ARBA00005842"/>
    </source>
</evidence>
<evidence type="ECO:0000256" key="7">
    <source>
        <dbReference type="ARBA" id="ARBA00022840"/>
    </source>
</evidence>
<dbReference type="AlphaFoldDB" id="A0A545T7L0"/>
<comment type="cofactor">
    <cofactor evidence="1 10">
        <name>Mg(2+)</name>
        <dbReference type="ChEBI" id="CHEBI:18420"/>
    </cofactor>
</comment>
<dbReference type="PANTHER" id="PTHR11088:SF60">
    <property type="entry name" value="TRNA DIMETHYLALLYLTRANSFERASE"/>
    <property type="match status" value="1"/>
</dbReference>
<dbReference type="Gene3D" id="3.40.50.300">
    <property type="entry name" value="P-loop containing nucleotide triphosphate hydrolases"/>
    <property type="match status" value="1"/>
</dbReference>
<feature type="binding site" evidence="10">
    <location>
        <begin position="7"/>
        <end position="12"/>
    </location>
    <ligand>
        <name>substrate</name>
    </ligand>
</feature>
<dbReference type="GO" id="GO:0006400">
    <property type="term" value="P:tRNA modification"/>
    <property type="evidence" value="ECO:0007669"/>
    <property type="project" value="TreeGrafter"/>
</dbReference>
<dbReference type="Gene3D" id="1.10.20.140">
    <property type="match status" value="1"/>
</dbReference>
<dbReference type="OrthoDB" id="9776390at2"/>
<evidence type="ECO:0000256" key="6">
    <source>
        <dbReference type="ARBA" id="ARBA00022741"/>
    </source>
</evidence>
<comment type="function">
    <text evidence="2 10 12">Catalyzes the transfer of a dimethylallyl group onto the adenine at position 37 in tRNAs that read codons beginning with uridine, leading to the formation of N6-(dimethylallyl)adenosine (i(6)A).</text>
</comment>
<reference evidence="14 15" key="1">
    <citation type="submission" date="2019-06" db="EMBL/GenBank/DDBJ databases">
        <title>Draft genome of Aliikangiella marina GYP-15.</title>
        <authorList>
            <person name="Wang G."/>
        </authorList>
    </citation>
    <scope>NUCLEOTIDE SEQUENCE [LARGE SCALE GENOMIC DNA]</scope>
    <source>
        <strain evidence="14 15">GYP-15</strain>
    </source>
</reference>
<keyword evidence="4 10" id="KW-0808">Transferase</keyword>
<organism evidence="14 15">
    <name type="scientific">Aliikangiella marina</name>
    <dbReference type="NCBI Taxonomy" id="1712262"/>
    <lineage>
        <taxon>Bacteria</taxon>
        <taxon>Pseudomonadati</taxon>
        <taxon>Pseudomonadota</taxon>
        <taxon>Gammaproteobacteria</taxon>
        <taxon>Oceanospirillales</taxon>
        <taxon>Pleioneaceae</taxon>
        <taxon>Aliikangiella</taxon>
    </lineage>
</organism>
<evidence type="ECO:0000313" key="14">
    <source>
        <dbReference type="EMBL" id="TQV73201.1"/>
    </source>
</evidence>
<comment type="similarity">
    <text evidence="3 10 13">Belongs to the IPP transferase family.</text>
</comment>
<dbReference type="Proteomes" id="UP000317839">
    <property type="component" value="Unassembled WGS sequence"/>
</dbReference>
<dbReference type="GO" id="GO:0052381">
    <property type="term" value="F:tRNA dimethylallyltransferase activity"/>
    <property type="evidence" value="ECO:0007669"/>
    <property type="project" value="UniProtKB-UniRule"/>
</dbReference>
<evidence type="ECO:0000256" key="8">
    <source>
        <dbReference type="ARBA" id="ARBA00022842"/>
    </source>
</evidence>
<dbReference type="InterPro" id="IPR027417">
    <property type="entry name" value="P-loop_NTPase"/>
</dbReference>
<evidence type="ECO:0000256" key="1">
    <source>
        <dbReference type="ARBA" id="ARBA00001946"/>
    </source>
</evidence>
<evidence type="ECO:0000256" key="5">
    <source>
        <dbReference type="ARBA" id="ARBA00022694"/>
    </source>
</evidence>
<keyword evidence="6 10" id="KW-0547">Nucleotide-binding</keyword>
<feature type="binding site" evidence="10">
    <location>
        <begin position="5"/>
        <end position="12"/>
    </location>
    <ligand>
        <name>ATP</name>
        <dbReference type="ChEBI" id="CHEBI:30616"/>
    </ligand>
</feature>
<keyword evidence="8 10" id="KW-0460">Magnesium</keyword>
<evidence type="ECO:0000313" key="15">
    <source>
        <dbReference type="Proteomes" id="UP000317839"/>
    </source>
</evidence>
<evidence type="ECO:0000256" key="11">
    <source>
        <dbReference type="RuleBase" id="RU003783"/>
    </source>
</evidence>
<dbReference type="SUPFAM" id="SSF52540">
    <property type="entry name" value="P-loop containing nucleoside triphosphate hydrolases"/>
    <property type="match status" value="2"/>
</dbReference>
<accession>A0A545T7L0</accession>
<keyword evidence="5 10" id="KW-0819">tRNA processing</keyword>
<dbReference type="EC" id="2.5.1.75" evidence="10"/>